<proteinExistence type="predicted"/>
<name>A0ABU6UIT9_9FABA</name>
<dbReference type="Proteomes" id="UP001341840">
    <property type="component" value="Unassembled WGS sequence"/>
</dbReference>
<comment type="caution">
    <text evidence="1">The sequence shown here is derived from an EMBL/GenBank/DDBJ whole genome shotgun (WGS) entry which is preliminary data.</text>
</comment>
<evidence type="ECO:0000313" key="1">
    <source>
        <dbReference type="EMBL" id="MED6161014.1"/>
    </source>
</evidence>
<dbReference type="EMBL" id="JASCZI010121286">
    <property type="protein sequence ID" value="MED6161014.1"/>
    <property type="molecule type" value="Genomic_DNA"/>
</dbReference>
<protein>
    <submittedName>
        <fullName evidence="1">Uncharacterized protein</fullName>
    </submittedName>
</protein>
<accession>A0ABU6UIT9</accession>
<gene>
    <name evidence="1" type="ORF">PIB30_056766</name>
</gene>
<keyword evidence="2" id="KW-1185">Reference proteome</keyword>
<sequence length="130" mass="15114">MTPFLNGDKAREKAFNNSPLPSSVTFLAPLPGKQKDCHYHQSSPKARVSKWWSYITRVIKDTLHGIPHHINPMILDTTHTNPMDLVMHIMDIKIIHHHTRLLKMESKKCFSCYVKKWKRLGKSKNKSTIK</sequence>
<organism evidence="1 2">
    <name type="scientific">Stylosanthes scabra</name>
    <dbReference type="NCBI Taxonomy" id="79078"/>
    <lineage>
        <taxon>Eukaryota</taxon>
        <taxon>Viridiplantae</taxon>
        <taxon>Streptophyta</taxon>
        <taxon>Embryophyta</taxon>
        <taxon>Tracheophyta</taxon>
        <taxon>Spermatophyta</taxon>
        <taxon>Magnoliopsida</taxon>
        <taxon>eudicotyledons</taxon>
        <taxon>Gunneridae</taxon>
        <taxon>Pentapetalae</taxon>
        <taxon>rosids</taxon>
        <taxon>fabids</taxon>
        <taxon>Fabales</taxon>
        <taxon>Fabaceae</taxon>
        <taxon>Papilionoideae</taxon>
        <taxon>50 kb inversion clade</taxon>
        <taxon>dalbergioids sensu lato</taxon>
        <taxon>Dalbergieae</taxon>
        <taxon>Pterocarpus clade</taxon>
        <taxon>Stylosanthes</taxon>
    </lineage>
</organism>
<evidence type="ECO:0000313" key="2">
    <source>
        <dbReference type="Proteomes" id="UP001341840"/>
    </source>
</evidence>
<reference evidence="1 2" key="1">
    <citation type="journal article" date="2023" name="Plants (Basel)">
        <title>Bridging the Gap: Combining Genomics and Transcriptomics Approaches to Understand Stylosanthes scabra, an Orphan Legume from the Brazilian Caatinga.</title>
        <authorList>
            <person name="Ferreira-Neto J.R.C."/>
            <person name="da Silva M.D."/>
            <person name="Binneck E."/>
            <person name="de Melo N.F."/>
            <person name="da Silva R.H."/>
            <person name="de Melo A.L.T.M."/>
            <person name="Pandolfi V."/>
            <person name="Bustamante F.O."/>
            <person name="Brasileiro-Vidal A.C."/>
            <person name="Benko-Iseppon A.M."/>
        </authorList>
    </citation>
    <scope>NUCLEOTIDE SEQUENCE [LARGE SCALE GENOMIC DNA]</scope>
    <source>
        <tissue evidence="1">Leaves</tissue>
    </source>
</reference>